<dbReference type="Gene3D" id="2.60.40.10">
    <property type="entry name" value="Immunoglobulins"/>
    <property type="match status" value="4"/>
</dbReference>
<feature type="domain" description="PKD" evidence="1">
    <location>
        <begin position="490"/>
        <end position="550"/>
    </location>
</feature>
<dbReference type="SUPFAM" id="SSF49299">
    <property type="entry name" value="PKD domain"/>
    <property type="match status" value="4"/>
</dbReference>
<dbReference type="InterPro" id="IPR013783">
    <property type="entry name" value="Ig-like_fold"/>
</dbReference>
<accession>A0A2S7T2E0</accession>
<dbReference type="InterPro" id="IPR022409">
    <property type="entry name" value="PKD/Chitinase_dom"/>
</dbReference>
<dbReference type="NCBIfam" id="TIGR04183">
    <property type="entry name" value="Por_Secre_tail"/>
    <property type="match status" value="1"/>
</dbReference>
<dbReference type="Pfam" id="PF18911">
    <property type="entry name" value="PKD_4"/>
    <property type="match status" value="3"/>
</dbReference>
<dbReference type="OrthoDB" id="603124at2"/>
<reference evidence="2 3" key="1">
    <citation type="submission" date="2018-01" db="EMBL/GenBank/DDBJ databases">
        <title>A novel member of the phylum Bacteroidetes isolated from glacier ice.</title>
        <authorList>
            <person name="Liu Q."/>
            <person name="Xin Y.-H."/>
        </authorList>
    </citation>
    <scope>NUCLEOTIDE SEQUENCE [LARGE SCALE GENOMIC DNA]</scope>
    <source>
        <strain evidence="2 3">RB1R16</strain>
    </source>
</reference>
<evidence type="ECO:0000259" key="1">
    <source>
        <dbReference type="PROSITE" id="PS50093"/>
    </source>
</evidence>
<feature type="domain" description="PKD" evidence="1">
    <location>
        <begin position="582"/>
        <end position="630"/>
    </location>
</feature>
<dbReference type="PROSITE" id="PS50093">
    <property type="entry name" value="PKD"/>
    <property type="match status" value="4"/>
</dbReference>
<evidence type="ECO:0000313" key="3">
    <source>
        <dbReference type="Proteomes" id="UP000239872"/>
    </source>
</evidence>
<dbReference type="CDD" id="cd00146">
    <property type="entry name" value="PKD"/>
    <property type="match status" value="3"/>
</dbReference>
<feature type="domain" description="PKD" evidence="1">
    <location>
        <begin position="647"/>
        <end position="687"/>
    </location>
</feature>
<proteinExistence type="predicted"/>
<dbReference type="InterPro" id="IPR026444">
    <property type="entry name" value="Secre_tail"/>
</dbReference>
<name>A0A2S7T2E0_9BACT</name>
<keyword evidence="3" id="KW-1185">Reference proteome</keyword>
<dbReference type="Pfam" id="PF18962">
    <property type="entry name" value="Por_Secre_tail"/>
    <property type="match status" value="1"/>
</dbReference>
<sequence length="871" mass="91258">MKHFFTIVLVFIATYAGSTVLYGQQYQWIKSGGSSIATSTGYTNDGSYFTTTDPNGNVYSVNIVSNNGISADTFYMSTAYGAYTSVLLTSYNCLGVMRWAKLIGTYTSPTVLGLTADSLGHIYIAGGFPHGVLHIGYDTSIPSSTSNQVAGIIQFDTSGHLNWIRWIGPNTPANLHATNPTAGALALDGQQNIHYLKLFLAGSQITPTVMSVSSNYDLMYDASGTLLSAIQMQLDTTWKILGATIDKNSGKLYASGLSSGYIPFASSNFVAGFDLNRNRIWMDSMVDITSLGSGGFVGITGDNGGHLYLIGTGTGVLAYRGDTVRNPLLSLGATSFVVKTDTFGNPSWITGYAANTGVNWFNGITLVPGNKIAIASVMGGIIVSGHDTMTSYTGEGQNPFFTILDTGGYIHSMQQIHGTGFYDGGWTISSDRVGNLFIGGYFATDVWGGSLTHATSVGGNSDFFIAKYGVSCGCTSMPLVTFTHSGNPFVTFTYGGTVAGIDSVRWYFGDGGTATTYSTTHNYTVPGTYVVSVSIYSACGNDIRFATIVVPCVAAPVTAFTSSGTSAIRNFAFTGTTAGIDSVTWNFGDGGHAVGLTPSHTYLATGAFNVCATAYNSCGNHTVCHTVNITCTAAIAPAFTYTGFGPVNFTYTGTTAALDSVVWHYGDGGHGSGLTSAHTYITAGVYTACALTYSQCGVDSVCNTITLPCVSAPTASFTSSGSPSITFAYTGATAGIDSITWDFGDGHSDTGMTPSHTYTTTDTFHVCVIVYTPCGLDTICADVVATGVGVPSVSLANVIIYPNPAADEVIINGLNSQTRYRVLNVSGVVMLNGVFDKGDNAVSLSKLASGLYILELISAEGQKVNFRLIKN</sequence>
<dbReference type="AlphaFoldDB" id="A0A2S7T2E0"/>
<dbReference type="RefSeq" id="WP_105038008.1">
    <property type="nucleotide sequence ID" value="NZ_PPSL01000001.1"/>
</dbReference>
<dbReference type="SMART" id="SM00089">
    <property type="entry name" value="PKD"/>
    <property type="match status" value="3"/>
</dbReference>
<evidence type="ECO:0000313" key="2">
    <source>
        <dbReference type="EMBL" id="PQJ13124.1"/>
    </source>
</evidence>
<protein>
    <recommendedName>
        <fullName evidence="1">PKD domain-containing protein</fullName>
    </recommendedName>
</protein>
<gene>
    <name evidence="2" type="ORF">CJD36_005110</name>
</gene>
<comment type="caution">
    <text evidence="2">The sequence shown here is derived from an EMBL/GenBank/DDBJ whole genome shotgun (WGS) entry which is preliminary data.</text>
</comment>
<dbReference type="EMBL" id="PPSL01000001">
    <property type="protein sequence ID" value="PQJ13124.1"/>
    <property type="molecule type" value="Genomic_DNA"/>
</dbReference>
<organism evidence="2 3">
    <name type="scientific">Flavipsychrobacter stenotrophus</name>
    <dbReference type="NCBI Taxonomy" id="2077091"/>
    <lineage>
        <taxon>Bacteria</taxon>
        <taxon>Pseudomonadati</taxon>
        <taxon>Bacteroidota</taxon>
        <taxon>Chitinophagia</taxon>
        <taxon>Chitinophagales</taxon>
        <taxon>Chitinophagaceae</taxon>
        <taxon>Flavipsychrobacter</taxon>
    </lineage>
</organism>
<dbReference type="Proteomes" id="UP000239872">
    <property type="component" value="Unassembled WGS sequence"/>
</dbReference>
<dbReference type="InterPro" id="IPR035986">
    <property type="entry name" value="PKD_dom_sf"/>
</dbReference>
<dbReference type="InterPro" id="IPR000601">
    <property type="entry name" value="PKD_dom"/>
</dbReference>
<feature type="domain" description="PKD" evidence="1">
    <location>
        <begin position="708"/>
        <end position="775"/>
    </location>
</feature>